<evidence type="ECO:0000313" key="6">
    <source>
        <dbReference type="Proteomes" id="UP000238762"/>
    </source>
</evidence>
<evidence type="ECO:0000256" key="2">
    <source>
        <dbReference type="ARBA" id="ARBA00022450"/>
    </source>
</evidence>
<dbReference type="FunFam" id="3.30.559.10:FF:000012">
    <property type="entry name" value="Non-ribosomal peptide synthetase"/>
    <property type="match status" value="1"/>
</dbReference>
<dbReference type="InterPro" id="IPR044894">
    <property type="entry name" value="TubC_N_sf"/>
</dbReference>
<dbReference type="InterPro" id="IPR029058">
    <property type="entry name" value="AB_hydrolase_fold"/>
</dbReference>
<dbReference type="SUPFAM" id="SSF52777">
    <property type="entry name" value="CoA-dependent acyltransferases"/>
    <property type="match status" value="2"/>
</dbReference>
<comment type="caution">
    <text evidence="5">The sequence shown here is derived from an EMBL/GenBank/DDBJ whole genome shotgun (WGS) entry which is preliminary data.</text>
</comment>
<keyword evidence="6" id="KW-1185">Reference proteome</keyword>
<dbReference type="Pfam" id="PF00550">
    <property type="entry name" value="PP-binding"/>
    <property type="match status" value="1"/>
</dbReference>
<organism evidence="5 6">
    <name type="scientific">Merismopedia glauca CCAP 1448/3</name>
    <dbReference type="NCBI Taxonomy" id="1296344"/>
    <lineage>
        <taxon>Bacteria</taxon>
        <taxon>Bacillati</taxon>
        <taxon>Cyanobacteriota</taxon>
        <taxon>Cyanophyceae</taxon>
        <taxon>Synechococcales</taxon>
        <taxon>Merismopediaceae</taxon>
        <taxon>Merismopedia</taxon>
    </lineage>
</organism>
<dbReference type="Pfam" id="PF00668">
    <property type="entry name" value="Condensation"/>
    <property type="match status" value="1"/>
</dbReference>
<dbReference type="Gene3D" id="3.30.559.30">
    <property type="entry name" value="Nonribosomal peptide synthetase, condensation domain"/>
    <property type="match status" value="1"/>
</dbReference>
<keyword evidence="3" id="KW-0597">Phosphoprotein</keyword>
<dbReference type="InterPro" id="IPR023213">
    <property type="entry name" value="CAT-like_dom_sf"/>
</dbReference>
<comment type="cofactor">
    <cofactor evidence="1">
        <name>pantetheine 4'-phosphate</name>
        <dbReference type="ChEBI" id="CHEBI:47942"/>
    </cofactor>
</comment>
<dbReference type="SMART" id="SM00823">
    <property type="entry name" value="PKS_PP"/>
    <property type="match status" value="1"/>
</dbReference>
<protein>
    <recommendedName>
        <fullName evidence="4">Carrier domain-containing protein</fullName>
    </recommendedName>
</protein>
<dbReference type="Gene3D" id="1.10.10.1830">
    <property type="entry name" value="Non-ribosomal peptide synthase, adenylation domain"/>
    <property type="match status" value="1"/>
</dbReference>
<dbReference type="PROSITE" id="PS50075">
    <property type="entry name" value="CARRIER"/>
    <property type="match status" value="1"/>
</dbReference>
<sequence length="908" mass="101466">MNVNELLAELSQRNVKLSVDSDSGQLNIRAPKGVLTKELRDSLTESKAEILAFLQTAKTSATPQLVPIERSHSLPLSWTQERLWFLDRLLSDNSCHNLPIAFRIKGLLNQKVMTEAIAEIIRRHEILRTAFIEKDGEPVPVISSDLGWQLPIIDLQTMPPEAREAQAQKIAQEAAQHQFNLSEAPLWSAKLLCLAPDDHVFVLSMHHIVSDGWSLSVFLRELSAIYDAFAAGKPSPLPELPVQYVDFAAWQRRSFTDELLNPQLDCWQELLDGDLVPLQLPTDRPQSASQSYHGEHYEFSFSGNLSQEIKSFAAKEGITLYVMLLAGWQTLFHLYTGQEDLIICSPIAGRNQPETEGAIGYFNNILPMRTKIAGELTFRELLGQIRQFTNVAYANQDVPFQKLATLPNVMRTPLSRALLALQPPPSEALKLAGLAIAPLHIYRGTIDFDLPLFMEDTGENLAGVLYYKTDLFDASTISEIVANFQDLMGKLVANPEQKISDLLKLGSDRAFSTLADVEKPKFFAPRDEIELKLAKIWEKALNIKPIGIRDHFFNNLGGSSLIAVSLFAQIEKAFQRNLPLAVLIQAPTIEQLAGILRQEGLSNSWSSLVPIQPLGSKPPIFFIHAKGGNILTYVDISRYLGVDQPVYGLQAQGIDGRGSFHNSIEEMASHYLKEILSLQPEGPYFLGGLSGGGVIAFEMAQRLIAQGQKVAFLALFDTYNPEYGQMRALADKKYRQQQVGNVNGILHKSKWYRHQVQNLKQFFRIIKHLLQLKGQEKVSFLTEKVDKLKNKIENQLDVIAYKLNPRRNAPLPYPIREAAINQVIVRSVRSYISKPYAGKITLFRANASIYTSSEGLDNDEVGWTKVAGGGLEIHKVPGEHNTLLAEPHVRTLAPILINCLDEAQKLDG</sequence>
<keyword evidence="2" id="KW-0596">Phosphopantetheine</keyword>
<dbReference type="GO" id="GO:0044550">
    <property type="term" value="P:secondary metabolite biosynthetic process"/>
    <property type="evidence" value="ECO:0007669"/>
    <property type="project" value="TreeGrafter"/>
</dbReference>
<dbReference type="EMBL" id="PVWJ01000117">
    <property type="protein sequence ID" value="PSB01284.1"/>
    <property type="molecule type" value="Genomic_DNA"/>
</dbReference>
<dbReference type="Gene3D" id="1.10.1200.10">
    <property type="entry name" value="ACP-like"/>
    <property type="match status" value="1"/>
</dbReference>
<dbReference type="InterPro" id="IPR001031">
    <property type="entry name" value="Thioesterase"/>
</dbReference>
<dbReference type="GO" id="GO:0008610">
    <property type="term" value="P:lipid biosynthetic process"/>
    <property type="evidence" value="ECO:0007669"/>
    <property type="project" value="UniProtKB-ARBA"/>
</dbReference>
<dbReference type="InterPro" id="IPR041464">
    <property type="entry name" value="TubC_N"/>
</dbReference>
<reference evidence="5 6" key="1">
    <citation type="submission" date="2018-02" db="EMBL/GenBank/DDBJ databases">
        <authorList>
            <person name="Cohen D.B."/>
            <person name="Kent A.D."/>
        </authorList>
    </citation>
    <scope>NUCLEOTIDE SEQUENCE [LARGE SCALE GENOMIC DNA]</scope>
    <source>
        <strain evidence="5 6">CCAP 1448/3</strain>
    </source>
</reference>
<dbReference type="InterPro" id="IPR001242">
    <property type="entry name" value="Condensation_dom"/>
</dbReference>
<reference evidence="5 6" key="2">
    <citation type="submission" date="2018-03" db="EMBL/GenBank/DDBJ databases">
        <title>The ancient ancestry and fast evolution of plastids.</title>
        <authorList>
            <person name="Moore K.R."/>
            <person name="Magnabosco C."/>
            <person name="Momper L."/>
            <person name="Gold D.A."/>
            <person name="Bosak T."/>
            <person name="Fournier G.P."/>
        </authorList>
    </citation>
    <scope>NUCLEOTIDE SEQUENCE [LARGE SCALE GENOMIC DNA]</scope>
    <source>
        <strain evidence="5 6">CCAP 1448/3</strain>
    </source>
</reference>
<dbReference type="Pfam" id="PF00975">
    <property type="entry name" value="Thioesterase"/>
    <property type="match status" value="1"/>
</dbReference>
<dbReference type="RefSeq" id="WP_106290349.1">
    <property type="nucleotide sequence ID" value="NZ_CAWNTC010000149.1"/>
</dbReference>
<dbReference type="Pfam" id="PF18563">
    <property type="entry name" value="TubC_N"/>
    <property type="match status" value="1"/>
</dbReference>
<dbReference type="PANTHER" id="PTHR45527:SF1">
    <property type="entry name" value="FATTY ACID SYNTHASE"/>
    <property type="match status" value="1"/>
</dbReference>
<proteinExistence type="predicted"/>
<dbReference type="GO" id="GO:0005829">
    <property type="term" value="C:cytosol"/>
    <property type="evidence" value="ECO:0007669"/>
    <property type="project" value="TreeGrafter"/>
</dbReference>
<evidence type="ECO:0000256" key="1">
    <source>
        <dbReference type="ARBA" id="ARBA00001957"/>
    </source>
</evidence>
<dbReference type="OrthoDB" id="9757538at2"/>
<dbReference type="SUPFAM" id="SSF53474">
    <property type="entry name" value="alpha/beta-Hydrolases"/>
    <property type="match status" value="1"/>
</dbReference>
<dbReference type="CDD" id="cd19531">
    <property type="entry name" value="LCL_NRPS-like"/>
    <property type="match status" value="1"/>
</dbReference>
<dbReference type="GO" id="GO:0043041">
    <property type="term" value="P:amino acid activation for nonribosomal peptide biosynthetic process"/>
    <property type="evidence" value="ECO:0007669"/>
    <property type="project" value="TreeGrafter"/>
</dbReference>
<accession>A0A2T1BZA5</accession>
<dbReference type="AlphaFoldDB" id="A0A2T1BZA5"/>
<dbReference type="PANTHER" id="PTHR45527">
    <property type="entry name" value="NONRIBOSOMAL PEPTIDE SYNTHETASE"/>
    <property type="match status" value="1"/>
</dbReference>
<dbReference type="Proteomes" id="UP000238762">
    <property type="component" value="Unassembled WGS sequence"/>
</dbReference>
<name>A0A2T1BZA5_9CYAN</name>
<dbReference type="GO" id="GO:0003824">
    <property type="term" value="F:catalytic activity"/>
    <property type="evidence" value="ECO:0007669"/>
    <property type="project" value="InterPro"/>
</dbReference>
<dbReference type="InterPro" id="IPR020806">
    <property type="entry name" value="PKS_PP-bd"/>
</dbReference>
<dbReference type="InterPro" id="IPR036736">
    <property type="entry name" value="ACP-like_sf"/>
</dbReference>
<feature type="domain" description="Carrier" evidence="4">
    <location>
        <begin position="524"/>
        <end position="600"/>
    </location>
</feature>
<evidence type="ECO:0000313" key="5">
    <source>
        <dbReference type="EMBL" id="PSB01284.1"/>
    </source>
</evidence>
<dbReference type="SUPFAM" id="SSF47336">
    <property type="entry name" value="ACP-like"/>
    <property type="match status" value="1"/>
</dbReference>
<dbReference type="GO" id="GO:0031177">
    <property type="term" value="F:phosphopantetheine binding"/>
    <property type="evidence" value="ECO:0007669"/>
    <property type="project" value="InterPro"/>
</dbReference>
<dbReference type="Gene3D" id="3.40.50.1820">
    <property type="entry name" value="alpha/beta hydrolase"/>
    <property type="match status" value="1"/>
</dbReference>
<evidence type="ECO:0000259" key="4">
    <source>
        <dbReference type="PROSITE" id="PS50075"/>
    </source>
</evidence>
<dbReference type="InterPro" id="IPR009081">
    <property type="entry name" value="PP-bd_ACP"/>
</dbReference>
<dbReference type="Gene3D" id="3.30.559.10">
    <property type="entry name" value="Chloramphenicol acetyltransferase-like domain"/>
    <property type="match status" value="1"/>
</dbReference>
<evidence type="ECO:0000256" key="3">
    <source>
        <dbReference type="ARBA" id="ARBA00022553"/>
    </source>
</evidence>
<gene>
    <name evidence="5" type="ORF">C7B64_19125</name>
</gene>